<reference evidence="2 3" key="1">
    <citation type="submission" date="2024-02" db="EMBL/GenBank/DDBJ databases">
        <title>Full genome sequence of Sphingomonas kaistensis.</title>
        <authorList>
            <person name="Poletto B.L."/>
            <person name="Silva G."/>
            <person name="Galante D."/>
            <person name="Campos K.R."/>
            <person name="Santos M.B.N."/>
            <person name="Sacchi C.T."/>
        </authorList>
    </citation>
    <scope>NUCLEOTIDE SEQUENCE [LARGE SCALE GENOMIC DNA]</scope>
    <source>
        <strain evidence="2 3">MA4R</strain>
    </source>
</reference>
<evidence type="ECO:0000313" key="3">
    <source>
        <dbReference type="Proteomes" id="UP001382935"/>
    </source>
</evidence>
<dbReference type="EMBL" id="CP145607">
    <property type="protein sequence ID" value="WWM69383.1"/>
    <property type="molecule type" value="Genomic_DNA"/>
</dbReference>
<keyword evidence="3" id="KW-1185">Reference proteome</keyword>
<feature type="transmembrane region" description="Helical" evidence="1">
    <location>
        <begin position="301"/>
        <end position="322"/>
    </location>
</feature>
<sequence length="518" mass="55792">MASQSAAEPKSRIGFNHLYVAALAVLVTSWFAASLRLSVEPDEAWILLSTAETWGVRVPQTIATGVPTITTGGLHLITHGLLALFSLDILAHRTITIAASLAMLLLGFRVFRAAGSDHSLALAGTLLLAATPGILLQASLALGELMAFALLLASTAHWTWRGRHSASAALVSGLLFGLACATRVNLLAALGGFGLFVLVYHKGDWARWRRAALTVVVAILVAGTIIACHYWFGGGGLGEREATLLGAATGAHTVRTLPYLLETMEIANGHFPLLLIAGIALFWLFRRTVPRSDEGVRGNDLVALLIVIGGTMWLAWLLRAPIPHLRYLWPATACLWTGGILVLLDWFNSHRQRRTRTLLHVLVLVAFVGSLAGNVRALVVGDSVILAYQFMGMSPRYAASGQSPGFDAMVQKKQAQLVADLPATARIEALAPETAMPLVLLSGRSVYALDHVPRTGGERFLVATPADYRIWNPGPRFSDWRARYTRELFAAGGHALLRVDPSAPPAPHDRRSLGSHTW</sequence>
<keyword evidence="1" id="KW-0472">Membrane</keyword>
<dbReference type="Proteomes" id="UP001382935">
    <property type="component" value="Chromosome"/>
</dbReference>
<evidence type="ECO:0000256" key="1">
    <source>
        <dbReference type="SAM" id="Phobius"/>
    </source>
</evidence>
<feature type="transmembrane region" description="Helical" evidence="1">
    <location>
        <begin position="173"/>
        <end position="199"/>
    </location>
</feature>
<feature type="transmembrane region" description="Helical" evidence="1">
    <location>
        <begin position="18"/>
        <end position="39"/>
    </location>
</feature>
<feature type="transmembrane region" description="Helical" evidence="1">
    <location>
        <begin position="269"/>
        <end position="289"/>
    </location>
</feature>
<organism evidence="2 3">
    <name type="scientific">Sphingomonas kaistensis</name>
    <dbReference type="NCBI Taxonomy" id="298708"/>
    <lineage>
        <taxon>Bacteria</taxon>
        <taxon>Pseudomonadati</taxon>
        <taxon>Pseudomonadota</taxon>
        <taxon>Alphaproteobacteria</taxon>
        <taxon>Sphingomonadales</taxon>
        <taxon>Sphingomonadaceae</taxon>
        <taxon>Sphingomonas</taxon>
    </lineage>
</organism>
<accession>A0ABZ2FYI5</accession>
<keyword evidence="1" id="KW-1133">Transmembrane helix</keyword>
<name>A0ABZ2FYI5_9SPHN</name>
<dbReference type="RefSeq" id="WP_338501375.1">
    <property type="nucleotide sequence ID" value="NZ_CP145607.1"/>
</dbReference>
<gene>
    <name evidence="2" type="ORF">V6R86_01375</name>
</gene>
<feature type="transmembrane region" description="Helical" evidence="1">
    <location>
        <begin position="359"/>
        <end position="379"/>
    </location>
</feature>
<keyword evidence="1" id="KW-0812">Transmembrane</keyword>
<evidence type="ECO:0000313" key="2">
    <source>
        <dbReference type="EMBL" id="WWM69383.1"/>
    </source>
</evidence>
<protein>
    <recommendedName>
        <fullName evidence="4">Glycosyltransferase RgtA/B/C/D-like domain-containing protein</fullName>
    </recommendedName>
</protein>
<feature type="transmembrane region" description="Helical" evidence="1">
    <location>
        <begin position="89"/>
        <end position="108"/>
    </location>
</feature>
<evidence type="ECO:0008006" key="4">
    <source>
        <dbReference type="Google" id="ProtNLM"/>
    </source>
</evidence>
<proteinExistence type="predicted"/>
<feature type="transmembrane region" description="Helical" evidence="1">
    <location>
        <begin position="328"/>
        <end position="347"/>
    </location>
</feature>
<feature type="transmembrane region" description="Helical" evidence="1">
    <location>
        <begin position="120"/>
        <end position="153"/>
    </location>
</feature>
<feature type="transmembrane region" description="Helical" evidence="1">
    <location>
        <begin position="211"/>
        <end position="232"/>
    </location>
</feature>